<dbReference type="CDD" id="cd04301">
    <property type="entry name" value="NAT_SF"/>
    <property type="match status" value="1"/>
</dbReference>
<dbReference type="PANTHER" id="PTHR43305">
    <property type="entry name" value="FAMILY N-ACETYLTRANSFERASE, PUTATIVE (AFU_ORTHOLOGUE AFUA_2G01380)-RELATED"/>
    <property type="match status" value="1"/>
</dbReference>
<dbReference type="Gene3D" id="3.40.630.30">
    <property type="match status" value="1"/>
</dbReference>
<dbReference type="GO" id="GO:0016747">
    <property type="term" value="F:acyltransferase activity, transferring groups other than amino-acyl groups"/>
    <property type="evidence" value="ECO:0007669"/>
    <property type="project" value="InterPro"/>
</dbReference>
<dbReference type="EMBL" id="JAGSCS010000022">
    <property type="protein sequence ID" value="MBR0577199.1"/>
    <property type="molecule type" value="Genomic_DNA"/>
</dbReference>
<evidence type="ECO:0000313" key="2">
    <source>
        <dbReference type="EMBL" id="MBR0577199.1"/>
    </source>
</evidence>
<evidence type="ECO:0000259" key="1">
    <source>
        <dbReference type="PROSITE" id="PS51186"/>
    </source>
</evidence>
<dbReference type="PROSITE" id="PS51186">
    <property type="entry name" value="GNAT"/>
    <property type="match status" value="1"/>
</dbReference>
<dbReference type="SUPFAM" id="SSF55729">
    <property type="entry name" value="Acyl-CoA N-acyltransferases (Nat)"/>
    <property type="match status" value="1"/>
</dbReference>
<dbReference type="RefSeq" id="WP_211802614.1">
    <property type="nucleotide sequence ID" value="NZ_JAGSCS010000022.1"/>
</dbReference>
<evidence type="ECO:0000313" key="3">
    <source>
        <dbReference type="Proteomes" id="UP000675379"/>
    </source>
</evidence>
<dbReference type="Proteomes" id="UP000675379">
    <property type="component" value="Unassembled WGS sequence"/>
</dbReference>
<protein>
    <submittedName>
        <fullName evidence="2">GNAT family N-acetyltransferase</fullName>
    </submittedName>
</protein>
<organism evidence="2 3">
    <name type="scientific">Proteiniclasticum sediminis</name>
    <dbReference type="NCBI Taxonomy" id="2804028"/>
    <lineage>
        <taxon>Bacteria</taxon>
        <taxon>Bacillati</taxon>
        <taxon>Bacillota</taxon>
        <taxon>Clostridia</taxon>
        <taxon>Eubacteriales</taxon>
        <taxon>Clostridiaceae</taxon>
        <taxon>Proteiniclasticum</taxon>
    </lineage>
</organism>
<dbReference type="InterPro" id="IPR016181">
    <property type="entry name" value="Acyl_CoA_acyltransferase"/>
</dbReference>
<reference evidence="2" key="1">
    <citation type="submission" date="2021-04" db="EMBL/GenBank/DDBJ databases">
        <title>Proteiniclasticum sedimins sp. nov., an obligate anaerobic bacterium isolated from anaerobic sludge.</title>
        <authorList>
            <person name="Liu J."/>
        </authorList>
    </citation>
    <scope>NUCLEOTIDE SEQUENCE</scope>
    <source>
        <strain evidence="2">BAD-10</strain>
    </source>
</reference>
<keyword evidence="3" id="KW-1185">Reference proteome</keyword>
<dbReference type="AlphaFoldDB" id="A0A941HR49"/>
<dbReference type="PANTHER" id="PTHR43305:SF1">
    <property type="entry name" value="FAMILY N-ACETYLTRANSFERASE, PUTATIVE (AFU_ORTHOLOGUE AFUA_2G01380)-RELATED"/>
    <property type="match status" value="1"/>
</dbReference>
<proteinExistence type="predicted"/>
<dbReference type="InterPro" id="IPR000182">
    <property type="entry name" value="GNAT_dom"/>
</dbReference>
<dbReference type="Pfam" id="PF00583">
    <property type="entry name" value="Acetyltransf_1"/>
    <property type="match status" value="1"/>
</dbReference>
<sequence>MTSPHSIPQPAIEIRHVSTSAEMESIRQLFVAYVQSLETDLAFQNFQEELYSLPGKYAPPKGALFLALVEGKAAGCIALRPMEDKICEMKRLYVDPEYRHLGLGKQLVEKILDEGQKLGYNCMRLDTLTSMTAALALYRAQGFQAIPPYTYNPLDGAIYMERRLE</sequence>
<accession>A0A941HR49</accession>
<feature type="domain" description="N-acetyltransferase" evidence="1">
    <location>
        <begin position="12"/>
        <end position="165"/>
    </location>
</feature>
<comment type="caution">
    <text evidence="2">The sequence shown here is derived from an EMBL/GenBank/DDBJ whole genome shotgun (WGS) entry which is preliminary data.</text>
</comment>
<gene>
    <name evidence="2" type="ORF">KCG48_12820</name>
</gene>
<name>A0A941HR49_9CLOT</name>
<dbReference type="InterPro" id="IPR052777">
    <property type="entry name" value="Acetyltransferase_Enz"/>
</dbReference>